<dbReference type="InterPro" id="IPR009061">
    <property type="entry name" value="DNA-bd_dom_put_sf"/>
</dbReference>
<dbReference type="GO" id="GO:0015074">
    <property type="term" value="P:DNA integration"/>
    <property type="evidence" value="ECO:0007669"/>
    <property type="project" value="InterPro"/>
</dbReference>
<proteinExistence type="predicted"/>
<dbReference type="AlphaFoldDB" id="C0N301"/>
<reference evidence="12" key="1">
    <citation type="submission" date="2008-01" db="EMBL/GenBank/DDBJ databases">
        <authorList>
            <person name="Schaefer H."/>
            <person name="Ferriera S."/>
            <person name="Johnson J."/>
            <person name="Kravitz S."/>
            <person name="Beeson K."/>
            <person name="Sutton G."/>
            <person name="Rogers Y.-H."/>
            <person name="Friedman R."/>
            <person name="Frazier M."/>
            <person name="Venter J.C."/>
        </authorList>
    </citation>
    <scope>NUCLEOTIDE SEQUENCE</scope>
    <source>
        <strain evidence="12">DMS010</strain>
    </source>
</reference>
<dbReference type="Gene3D" id="1.10.10.60">
    <property type="entry name" value="Homeodomain-like"/>
    <property type="match status" value="2"/>
</dbReference>
<dbReference type="GO" id="GO:0004803">
    <property type="term" value="F:transposase activity"/>
    <property type="evidence" value="ECO:0007669"/>
    <property type="project" value="InterPro"/>
</dbReference>
<dbReference type="HOGENOM" id="CLU_027265_1_0_6"/>
<dbReference type="Gene3D" id="1.10.10.10">
    <property type="entry name" value="Winged helix-like DNA-binding domain superfamily/Winged helix DNA-binding domain"/>
    <property type="match status" value="1"/>
</dbReference>
<evidence type="ECO:0000313" key="7">
    <source>
        <dbReference type="EMBL" id="EEF80097.1"/>
    </source>
</evidence>
<evidence type="ECO:0000313" key="11">
    <source>
        <dbReference type="EMBL" id="EEF80446.1"/>
    </source>
</evidence>
<dbReference type="Gene3D" id="3.30.420.10">
    <property type="entry name" value="Ribonuclease H-like superfamily/Ribonuclease H"/>
    <property type="match status" value="1"/>
</dbReference>
<dbReference type="SUPFAM" id="SSF46689">
    <property type="entry name" value="Homeodomain-like"/>
    <property type="match status" value="2"/>
</dbReference>
<dbReference type="RefSeq" id="WP_008290354.1">
    <property type="nucleotide sequence ID" value="NZ_GG657888.1"/>
</dbReference>
<protein>
    <submittedName>
        <fullName evidence="12">Mu DNA binding, I gamma subdomain family</fullName>
    </submittedName>
</protein>
<dbReference type="Pfam" id="PF09039">
    <property type="entry name" value="HTH_Tnp_Mu_2"/>
    <property type="match status" value="1"/>
</dbReference>
<dbReference type="InterPro" id="IPR036388">
    <property type="entry name" value="WH-like_DNA-bd_sf"/>
</dbReference>
<evidence type="ECO:0000313" key="9">
    <source>
        <dbReference type="EMBL" id="EEF80294.1"/>
    </source>
</evidence>
<evidence type="ECO:0000256" key="1">
    <source>
        <dbReference type="SAM" id="MobiDB-lite"/>
    </source>
</evidence>
<evidence type="ECO:0000313" key="12">
    <source>
        <dbReference type="EMBL" id="EEF80856.1"/>
    </source>
</evidence>
<dbReference type="InterPro" id="IPR015378">
    <property type="entry name" value="Transposase-like_Mu_C"/>
</dbReference>
<organism evidence="12 13">
    <name type="scientific">Methylophaga thiooxydans DMS010</name>
    <dbReference type="NCBI Taxonomy" id="637616"/>
    <lineage>
        <taxon>Bacteria</taxon>
        <taxon>Pseudomonadati</taxon>
        <taxon>Pseudomonadota</taxon>
        <taxon>Gammaproteobacteria</taxon>
        <taxon>Thiotrichales</taxon>
        <taxon>Piscirickettsiaceae</taxon>
        <taxon>Methylophaga</taxon>
    </lineage>
</organism>
<sequence>MTEQNREWFTATELANKPGLPKYKRGVNQQASKQGWNTRQVKVRGGSANEYHLSSLPVETQAALIKQHLPTPVKSSSESTEFSYDPQALWQHYDNKPQKQKDAAQNKLNLLLQVMALTENGGATLKNAFLLVADQNDISERTMQGWYHGTKSKKGVKFYARQDWLAALVPGFVGRTVTADMDTEAWEFYKADYLRLEQPEFEACYYRLQRTAAEQGWKIPSKKTLERRIKAIPLATRVYLREGEAGLIKLFPAQQRTVQELHALEWINGDGYQHNVFVLLPNGDVTRMKTWFWQDVYSRKILAYRVDESENTDSIRASFGDVVDQFGIPEHVTIDNTRAAANKWMTGGVKNRYRFTVKEDDPLGLFPTLGIKVHWTSVIGGKGHGQAKPVERAFGVGGLGEYLDKHPKFEGAYTGPNPMAKPENYAKKAVPIETFLAVLEQEIIAWNAKPARRTEICNGTKSFDQAFTESYQTAVIKTANQEQRRMWLLMAEAIKVQKDGSFNLDAGSATGQGKNRYHAPALLDFAGQKITVRFDPQALHEIVYAYTLDNRYIGEAQCIEATGFGDTEAARSFNKHRTRFIKATKLAAKAEVAMDAMEVASRLPLQPQPEVANPKVVRPLRPAPELGRHIPQPQLTDEQKQDLATFQAEFQQPQEPAAQIIRNDDPRARYKRWVNLDRRLREGSQLSAADQKFWAMYQKGDEFRFMSEFSADFESFDETVEA</sequence>
<dbReference type="EMBL" id="GG657907">
    <property type="protein sequence ID" value="EEF78415.1"/>
    <property type="molecule type" value="Genomic_DNA"/>
</dbReference>
<evidence type="ECO:0000313" key="5">
    <source>
        <dbReference type="EMBL" id="EEF79040.1"/>
    </source>
</evidence>
<dbReference type="InterPro" id="IPR003314">
    <property type="entry name" value="Mu-type_HTH"/>
</dbReference>
<dbReference type="SUPFAM" id="SSF46955">
    <property type="entry name" value="Putative DNA-binding domain"/>
    <property type="match status" value="1"/>
</dbReference>
<dbReference type="Proteomes" id="UP000004679">
    <property type="component" value="Unassembled WGS sequence"/>
</dbReference>
<feature type="region of interest" description="Disordered" evidence="1">
    <location>
        <begin position="19"/>
        <end position="39"/>
    </location>
</feature>
<evidence type="ECO:0000259" key="2">
    <source>
        <dbReference type="PROSITE" id="PS51702"/>
    </source>
</evidence>
<dbReference type="GO" id="GO:0006313">
    <property type="term" value="P:DNA transposition"/>
    <property type="evidence" value="ECO:0007669"/>
    <property type="project" value="InterPro"/>
</dbReference>
<dbReference type="EMBL" id="GG657896">
    <property type="protein sequence ID" value="EEF80097.1"/>
    <property type="molecule type" value="Genomic_DNA"/>
</dbReference>
<dbReference type="InterPro" id="IPR009004">
    <property type="entry name" value="Transposase_Mu_C"/>
</dbReference>
<evidence type="ECO:0000313" key="4">
    <source>
        <dbReference type="EMBL" id="EEF78782.1"/>
    </source>
</evidence>
<dbReference type="OrthoDB" id="5676324at2"/>
<dbReference type="SUPFAM" id="SSF50610">
    <property type="entry name" value="mu transposase, C-terminal domain"/>
    <property type="match status" value="1"/>
</dbReference>
<dbReference type="EMBL" id="GG657900">
    <property type="protein sequence ID" value="EEF79040.1"/>
    <property type="molecule type" value="Genomic_DNA"/>
</dbReference>
<dbReference type="GO" id="GO:0003677">
    <property type="term" value="F:DNA binding"/>
    <property type="evidence" value="ECO:0007669"/>
    <property type="project" value="InterPro"/>
</dbReference>
<dbReference type="InterPro" id="IPR009057">
    <property type="entry name" value="Homeodomain-like_sf"/>
</dbReference>
<evidence type="ECO:0000313" key="8">
    <source>
        <dbReference type="EMBL" id="EEF80233.1"/>
    </source>
</evidence>
<dbReference type="Pfam" id="PF09299">
    <property type="entry name" value="Mu-transpos_C"/>
    <property type="match status" value="1"/>
</dbReference>
<evidence type="ECO:0000313" key="6">
    <source>
        <dbReference type="EMBL" id="EEF79747.1"/>
    </source>
</evidence>
<keyword evidence="13" id="KW-1185">Reference proteome</keyword>
<dbReference type="EMBL" id="GG657895">
    <property type="protein sequence ID" value="EEF80294.1"/>
    <property type="molecule type" value="Genomic_DNA"/>
</dbReference>
<accession>C0N301</accession>
<dbReference type="Pfam" id="PF02316">
    <property type="entry name" value="HTH_Tnp_Mu_1"/>
    <property type="match status" value="1"/>
</dbReference>
<gene>
    <name evidence="10" type="ORF">MDMS009_1034</name>
    <name evidence="8" type="ORF">MDMS009_1129</name>
    <name evidence="9" type="ORF">MDMS009_1190</name>
    <name evidence="7" type="ORF">MDMS009_1254</name>
    <name evidence="6" type="ORF">MDMS009_1685</name>
    <name evidence="5" type="ORF">MDMS009_2300</name>
    <name evidence="4" type="ORF">MDMS009_2526</name>
    <name evidence="3" type="ORF">MDMS009_2959</name>
    <name evidence="12" type="ORF">MDMS009_583</name>
    <name evidence="11" type="ORF">MDMS009_771</name>
</gene>
<dbReference type="EMBL" id="GG657893">
    <property type="protein sequence ID" value="EEF80421.1"/>
    <property type="molecule type" value="Genomic_DNA"/>
</dbReference>
<dbReference type="InterPro" id="IPR004189">
    <property type="entry name" value="Phage_Mu_transposase"/>
</dbReference>
<dbReference type="InterPro" id="IPR015126">
    <property type="entry name" value="Mu_I-gamma"/>
</dbReference>
<dbReference type="Gene3D" id="2.30.30.130">
    <property type="entry name" value="Transposase, Mu, C-terminal"/>
    <property type="match status" value="1"/>
</dbReference>
<dbReference type="SUPFAM" id="SSF53098">
    <property type="entry name" value="Ribonuclease H-like"/>
    <property type="match status" value="1"/>
</dbReference>
<dbReference type="PROSITE" id="PS51702">
    <property type="entry name" value="HTH_MU"/>
    <property type="match status" value="1"/>
</dbReference>
<reference evidence="12 13" key="2">
    <citation type="journal article" date="2011" name="J. Bacteriol.">
        <title>Draft genome sequence of the chemolithoheterotrophic, halophilic methylotroph Methylophaga thiooxydans DMS010.</title>
        <authorList>
            <person name="Boden R."/>
            <person name="Ferriera S."/>
            <person name="Johnson J."/>
            <person name="Kelly D.P."/>
            <person name="Murrell J.C."/>
            <person name="Schafer H."/>
        </authorList>
    </citation>
    <scope>NUCLEOTIDE SEQUENCE [LARGE SCALE GENOMIC DNA]</scope>
    <source>
        <strain evidence="12 13">DMS010</strain>
    </source>
</reference>
<evidence type="ECO:0000313" key="13">
    <source>
        <dbReference type="Proteomes" id="UP000004679"/>
    </source>
</evidence>
<evidence type="ECO:0000313" key="10">
    <source>
        <dbReference type="EMBL" id="EEF80421.1"/>
    </source>
</evidence>
<dbReference type="Gene3D" id="6.10.250.2550">
    <property type="match status" value="1"/>
</dbReference>
<dbReference type="EMBL" id="GG657904">
    <property type="protein sequence ID" value="EEF78782.1"/>
    <property type="molecule type" value="Genomic_DNA"/>
</dbReference>
<dbReference type="EMBL" id="GG657898">
    <property type="protein sequence ID" value="EEF79747.1"/>
    <property type="molecule type" value="Genomic_DNA"/>
</dbReference>
<dbReference type="EMBL" id="GG657888">
    <property type="protein sequence ID" value="EEF80856.1"/>
    <property type="molecule type" value="Genomic_DNA"/>
</dbReference>
<feature type="domain" description="HTH Mu-type" evidence="2">
    <location>
        <begin position="5"/>
        <end position="72"/>
    </location>
</feature>
<evidence type="ECO:0000313" key="3">
    <source>
        <dbReference type="EMBL" id="EEF78415.1"/>
    </source>
</evidence>
<dbReference type="EMBL" id="GG657895">
    <property type="protein sequence ID" value="EEF80233.1"/>
    <property type="molecule type" value="Genomic_DNA"/>
</dbReference>
<dbReference type="EMBL" id="GG657892">
    <property type="protein sequence ID" value="EEF80446.1"/>
    <property type="molecule type" value="Genomic_DNA"/>
</dbReference>
<dbReference type="InterPro" id="IPR036397">
    <property type="entry name" value="RNaseH_sf"/>
</dbReference>
<dbReference type="InterPro" id="IPR012337">
    <property type="entry name" value="RNaseH-like_sf"/>
</dbReference>
<dbReference type="Pfam" id="PF02914">
    <property type="entry name" value="DDE_2"/>
    <property type="match status" value="1"/>
</dbReference>
<feature type="compositionally biased region" description="Polar residues" evidence="1">
    <location>
        <begin position="27"/>
        <end position="39"/>
    </location>
</feature>
<name>C0N301_9GAMM</name>